<dbReference type="GO" id="GO:0016020">
    <property type="term" value="C:membrane"/>
    <property type="evidence" value="ECO:0007669"/>
    <property type="project" value="UniProtKB-SubCell"/>
</dbReference>
<feature type="transmembrane region" description="Helical" evidence="5">
    <location>
        <begin position="383"/>
        <end position="404"/>
    </location>
</feature>
<dbReference type="Gene3D" id="1.20.1740.10">
    <property type="entry name" value="Amino acid/polyamine transporter I"/>
    <property type="match status" value="1"/>
</dbReference>
<dbReference type="InterPro" id="IPR050598">
    <property type="entry name" value="AminoAcid_Transporter"/>
</dbReference>
<feature type="transmembrane region" description="Helical" evidence="5">
    <location>
        <begin position="209"/>
        <end position="230"/>
    </location>
</feature>
<organism evidence="7">
    <name type="scientific">Clastoptera arizonana</name>
    <name type="common">Arizona spittle bug</name>
    <dbReference type="NCBI Taxonomy" id="38151"/>
    <lineage>
        <taxon>Eukaryota</taxon>
        <taxon>Metazoa</taxon>
        <taxon>Ecdysozoa</taxon>
        <taxon>Arthropoda</taxon>
        <taxon>Hexapoda</taxon>
        <taxon>Insecta</taxon>
        <taxon>Pterygota</taxon>
        <taxon>Neoptera</taxon>
        <taxon>Paraneoptera</taxon>
        <taxon>Hemiptera</taxon>
        <taxon>Auchenorrhyncha</taxon>
        <taxon>Cercopoidea</taxon>
        <taxon>Clastopteridae</taxon>
        <taxon>Clastoptera</taxon>
    </lineage>
</organism>
<feature type="transmembrane region" description="Helical" evidence="5">
    <location>
        <begin position="333"/>
        <end position="362"/>
    </location>
</feature>
<evidence type="ECO:0000313" key="7">
    <source>
        <dbReference type="EMBL" id="JAS19019.1"/>
    </source>
</evidence>
<name>A0A1B6CZX9_9HEMI</name>
<evidence type="ECO:0000256" key="3">
    <source>
        <dbReference type="ARBA" id="ARBA00022989"/>
    </source>
</evidence>
<feature type="transmembrane region" description="Helical" evidence="5">
    <location>
        <begin position="183"/>
        <end position="203"/>
    </location>
</feature>
<feature type="transmembrane region" description="Helical" evidence="5">
    <location>
        <begin position="83"/>
        <end position="107"/>
    </location>
</feature>
<dbReference type="PANTHER" id="PTHR11785:SF514">
    <property type="entry name" value="B(0,+)-TYPE AMINO ACID TRANSPORTER 1-LIKE PROTEIN"/>
    <property type="match status" value="1"/>
</dbReference>
<dbReference type="GO" id="GO:0015179">
    <property type="term" value="F:L-amino acid transmembrane transporter activity"/>
    <property type="evidence" value="ECO:0007669"/>
    <property type="project" value="TreeGrafter"/>
</dbReference>
<evidence type="ECO:0000256" key="2">
    <source>
        <dbReference type="ARBA" id="ARBA00022692"/>
    </source>
</evidence>
<evidence type="ECO:0000313" key="6">
    <source>
        <dbReference type="EMBL" id="JAS06686.1"/>
    </source>
</evidence>
<evidence type="ECO:0000256" key="4">
    <source>
        <dbReference type="ARBA" id="ARBA00023136"/>
    </source>
</evidence>
<feature type="transmembrane region" description="Helical" evidence="5">
    <location>
        <begin position="127"/>
        <end position="147"/>
    </location>
</feature>
<accession>A0A1B6CZX9</accession>
<keyword evidence="4 5" id="KW-0472">Membrane</keyword>
<dbReference type="Pfam" id="PF13520">
    <property type="entry name" value="AA_permease_2"/>
    <property type="match status" value="1"/>
</dbReference>
<feature type="transmembrane region" description="Helical" evidence="5">
    <location>
        <begin position="410"/>
        <end position="426"/>
    </location>
</feature>
<gene>
    <name evidence="6" type="ORF">g.20914</name>
    <name evidence="7" type="ORF">g.20916</name>
</gene>
<dbReference type="EMBL" id="GEDC01030612">
    <property type="protein sequence ID" value="JAS06686.1"/>
    <property type="molecule type" value="Transcribed_RNA"/>
</dbReference>
<proteinExistence type="predicted"/>
<dbReference type="PANTHER" id="PTHR11785">
    <property type="entry name" value="AMINO ACID TRANSPORTER"/>
    <property type="match status" value="1"/>
</dbReference>
<comment type="subcellular location">
    <subcellularLocation>
        <location evidence="1">Membrane</location>
        <topology evidence="1">Multi-pass membrane protein</topology>
    </subcellularLocation>
</comment>
<evidence type="ECO:0000256" key="1">
    <source>
        <dbReference type="ARBA" id="ARBA00004141"/>
    </source>
</evidence>
<dbReference type="AlphaFoldDB" id="A0A1B6CZX9"/>
<protein>
    <recommendedName>
        <fullName evidence="8">Amino acid permease/ SLC12A domain-containing protein</fullName>
    </recommendedName>
</protein>
<sequence length="495" mass="54559">MSHLNLPKLSIGLSRLSLPRLSIARLSIDKISNFLLGKCTIQMKRELSLVSTVNLIVNGIIGSGIFVTPGIVLAHSGSIAMSLVIWSICGVISVLGALAFAELGIVVPSSGGQYAYFQAAFRDLHPFFGPITGFIFVWMNVLIVYPATLAIQVLTFSDYVYEPIRAIFDADIKGEQEILAKKLITILAIGMMGYINFVSVKLYVRVQNLFSFIKISICFLVVGGAIYVTYTGQSNKMDLGFEGTDYSIKAITMAFYSGLYTFDGWYIVTGVTEEIKKPDKNILRSILIAVPMVTGLYLSVNVAYLTMLTVPQMISEPAVAVAFGGMVFGKWKILISMGVAMSSFGSGLCNVFAASRLCYVAAREGHMIEFFSYIHIDRLTPTPAIALQVVLTFFFLISGDIISLINFSNFLLWIFYGLTMVTVFVLRKKETRCKQALQSPIDNSIYSCFYISGASNHSISNTATSAIYFCFNTNRHRNGHLPSICIHTKKITWNG</sequence>
<feature type="transmembrane region" description="Helical" evidence="5">
    <location>
        <begin position="55"/>
        <end position="74"/>
    </location>
</feature>
<feature type="transmembrane region" description="Helical" evidence="5">
    <location>
        <begin position="286"/>
        <end position="307"/>
    </location>
</feature>
<evidence type="ECO:0000256" key="5">
    <source>
        <dbReference type="SAM" id="Phobius"/>
    </source>
</evidence>
<dbReference type="EMBL" id="GEDC01018279">
    <property type="protein sequence ID" value="JAS19019.1"/>
    <property type="molecule type" value="Transcribed_RNA"/>
</dbReference>
<keyword evidence="2 5" id="KW-0812">Transmembrane</keyword>
<dbReference type="InterPro" id="IPR002293">
    <property type="entry name" value="AA/rel_permease1"/>
</dbReference>
<reference evidence="7" key="1">
    <citation type="submission" date="2015-12" db="EMBL/GenBank/DDBJ databases">
        <title>De novo transcriptome assembly of four potential Pierce s Disease insect vectors from Arizona vineyards.</title>
        <authorList>
            <person name="Tassone E.E."/>
        </authorList>
    </citation>
    <scope>NUCLEOTIDE SEQUENCE</scope>
</reference>
<keyword evidence="3 5" id="KW-1133">Transmembrane helix</keyword>
<evidence type="ECO:0008006" key="8">
    <source>
        <dbReference type="Google" id="ProtNLM"/>
    </source>
</evidence>